<evidence type="ECO:0000313" key="1">
    <source>
        <dbReference type="EMBL" id="EYC11396.1"/>
    </source>
</evidence>
<name>A0A016U8X9_9BILA</name>
<dbReference type="AlphaFoldDB" id="A0A016U8X9"/>
<dbReference type="EMBL" id="JARK01001386">
    <property type="protein sequence ID" value="EYC11396.1"/>
    <property type="molecule type" value="Genomic_DNA"/>
</dbReference>
<gene>
    <name evidence="1" type="primary">Acey_s0050.g1893</name>
    <name evidence="1" type="ORF">Y032_0050g1893</name>
</gene>
<accession>A0A016U8X9</accession>
<dbReference type="Proteomes" id="UP000024635">
    <property type="component" value="Unassembled WGS sequence"/>
</dbReference>
<evidence type="ECO:0000313" key="2">
    <source>
        <dbReference type="Proteomes" id="UP000024635"/>
    </source>
</evidence>
<sequence>MPKFRILYSLFNLYIATGRLLSFLICGELSVLSFSSSYILWVFIYSSNLASSVVVSFFCASDVAEPLFCFEIGPPFSCQN</sequence>
<keyword evidence="2" id="KW-1185">Reference proteome</keyword>
<organism evidence="1 2">
    <name type="scientific">Ancylostoma ceylanicum</name>
    <dbReference type="NCBI Taxonomy" id="53326"/>
    <lineage>
        <taxon>Eukaryota</taxon>
        <taxon>Metazoa</taxon>
        <taxon>Ecdysozoa</taxon>
        <taxon>Nematoda</taxon>
        <taxon>Chromadorea</taxon>
        <taxon>Rhabditida</taxon>
        <taxon>Rhabditina</taxon>
        <taxon>Rhabditomorpha</taxon>
        <taxon>Strongyloidea</taxon>
        <taxon>Ancylostomatidae</taxon>
        <taxon>Ancylostomatinae</taxon>
        <taxon>Ancylostoma</taxon>
    </lineage>
</organism>
<proteinExistence type="predicted"/>
<protein>
    <submittedName>
        <fullName evidence="1">Uncharacterized protein</fullName>
    </submittedName>
</protein>
<comment type="caution">
    <text evidence="1">The sequence shown here is derived from an EMBL/GenBank/DDBJ whole genome shotgun (WGS) entry which is preliminary data.</text>
</comment>
<reference evidence="2" key="1">
    <citation type="journal article" date="2015" name="Nat. Genet.">
        <title>The genome and transcriptome of the zoonotic hookworm Ancylostoma ceylanicum identify infection-specific gene families.</title>
        <authorList>
            <person name="Schwarz E.M."/>
            <person name="Hu Y."/>
            <person name="Antoshechkin I."/>
            <person name="Miller M.M."/>
            <person name="Sternberg P.W."/>
            <person name="Aroian R.V."/>
        </authorList>
    </citation>
    <scope>NUCLEOTIDE SEQUENCE</scope>
    <source>
        <strain evidence="2">HY135</strain>
    </source>
</reference>